<keyword evidence="1" id="KW-1133">Transmembrane helix</keyword>
<protein>
    <recommendedName>
        <fullName evidence="2">PGG domain-containing protein</fullName>
    </recommendedName>
</protein>
<evidence type="ECO:0000259" key="2">
    <source>
        <dbReference type="Pfam" id="PF13962"/>
    </source>
</evidence>
<feature type="transmembrane region" description="Helical" evidence="1">
    <location>
        <begin position="51"/>
        <end position="71"/>
    </location>
</feature>
<evidence type="ECO:0000313" key="3">
    <source>
        <dbReference type="EMBL" id="KAI3903461.1"/>
    </source>
</evidence>
<keyword evidence="1" id="KW-0472">Membrane</keyword>
<dbReference type="Proteomes" id="UP001202328">
    <property type="component" value="Unassembled WGS sequence"/>
</dbReference>
<dbReference type="GO" id="GO:0016020">
    <property type="term" value="C:membrane"/>
    <property type="evidence" value="ECO:0007669"/>
    <property type="project" value="TreeGrafter"/>
</dbReference>
<dbReference type="PANTHER" id="PTHR24177:SF292">
    <property type="entry name" value="ANKYRIN REPEAT FAMILY PROTEIN-RELATED"/>
    <property type="match status" value="1"/>
</dbReference>
<sequence>MIHIQEVERVVLPRFKEMKNRDNLTPGALFSLHHKDLADKGKKWMKDTTQACMLVTTLIATVMFAAAFTLPGGSDRNTGLPLTASTTAFKIFIISDAISLFAACTSVLMFFSLLTARYAERDFLTSLPMKLILGLLTLFISIATMMATFAATLVIVLRQQASWVFIPVSILAAIPVVLFGLSQFPLFVDIVSSTYGRGIFRNRSKKAYLAKPVYSGGYGNVEVLEV</sequence>
<feature type="transmembrane region" description="Helical" evidence="1">
    <location>
        <begin position="91"/>
        <end position="119"/>
    </location>
</feature>
<dbReference type="Pfam" id="PF13962">
    <property type="entry name" value="PGG"/>
    <property type="match status" value="1"/>
</dbReference>
<dbReference type="AlphaFoldDB" id="A0AAD4SH53"/>
<name>A0AAD4SH53_9MAGN</name>
<evidence type="ECO:0000256" key="1">
    <source>
        <dbReference type="SAM" id="Phobius"/>
    </source>
</evidence>
<reference evidence="3" key="1">
    <citation type="submission" date="2022-04" db="EMBL/GenBank/DDBJ databases">
        <title>A functionally conserved STORR gene fusion in Papaver species that diverged 16.8 million years ago.</title>
        <authorList>
            <person name="Catania T."/>
        </authorList>
    </citation>
    <scope>NUCLEOTIDE SEQUENCE</scope>
    <source>
        <strain evidence="3">S-188037</strain>
    </source>
</reference>
<feature type="transmembrane region" description="Helical" evidence="1">
    <location>
        <begin position="163"/>
        <end position="188"/>
    </location>
</feature>
<proteinExistence type="predicted"/>
<organism evidence="3 4">
    <name type="scientific">Papaver atlanticum</name>
    <dbReference type="NCBI Taxonomy" id="357466"/>
    <lineage>
        <taxon>Eukaryota</taxon>
        <taxon>Viridiplantae</taxon>
        <taxon>Streptophyta</taxon>
        <taxon>Embryophyta</taxon>
        <taxon>Tracheophyta</taxon>
        <taxon>Spermatophyta</taxon>
        <taxon>Magnoliopsida</taxon>
        <taxon>Ranunculales</taxon>
        <taxon>Papaveraceae</taxon>
        <taxon>Papaveroideae</taxon>
        <taxon>Papaver</taxon>
    </lineage>
</organism>
<dbReference type="InterPro" id="IPR026961">
    <property type="entry name" value="PGG_dom"/>
</dbReference>
<gene>
    <name evidence="3" type="ORF">MKW98_032115</name>
</gene>
<dbReference type="PANTHER" id="PTHR24177">
    <property type="entry name" value="CASKIN"/>
    <property type="match status" value="1"/>
</dbReference>
<keyword evidence="1" id="KW-0812">Transmembrane</keyword>
<comment type="caution">
    <text evidence="3">The sequence shown here is derived from an EMBL/GenBank/DDBJ whole genome shotgun (WGS) entry which is preliminary data.</text>
</comment>
<accession>A0AAD4SH53</accession>
<keyword evidence="4" id="KW-1185">Reference proteome</keyword>
<dbReference type="EMBL" id="JAJJMB010011222">
    <property type="protein sequence ID" value="KAI3903461.1"/>
    <property type="molecule type" value="Genomic_DNA"/>
</dbReference>
<feature type="transmembrane region" description="Helical" evidence="1">
    <location>
        <begin position="131"/>
        <end position="157"/>
    </location>
</feature>
<evidence type="ECO:0000313" key="4">
    <source>
        <dbReference type="Proteomes" id="UP001202328"/>
    </source>
</evidence>
<feature type="domain" description="PGG" evidence="2">
    <location>
        <begin position="42"/>
        <end position="156"/>
    </location>
</feature>